<accession>A0A4V3W841</accession>
<evidence type="ECO:0000313" key="2">
    <source>
        <dbReference type="Proteomes" id="UP000310754"/>
    </source>
</evidence>
<name>A0A4V3W841_9HYPH</name>
<proteinExistence type="predicted"/>
<dbReference type="AlphaFoldDB" id="A0A4V3W841"/>
<dbReference type="Pfam" id="PF11750">
    <property type="entry name" value="DUF3307"/>
    <property type="match status" value="1"/>
</dbReference>
<gene>
    <name evidence="1" type="ORF">E6C51_12145</name>
</gene>
<organism evidence="1 2">
    <name type="scientific">Allorhizobium terrae</name>
    <dbReference type="NCBI Taxonomy" id="1848972"/>
    <lineage>
        <taxon>Bacteria</taxon>
        <taxon>Pseudomonadati</taxon>
        <taxon>Pseudomonadota</taxon>
        <taxon>Alphaproteobacteria</taxon>
        <taxon>Hyphomicrobiales</taxon>
        <taxon>Rhizobiaceae</taxon>
        <taxon>Rhizobium/Agrobacterium group</taxon>
        <taxon>Allorhizobium</taxon>
    </lineage>
</organism>
<dbReference type="EMBL" id="SSOA01000005">
    <property type="protein sequence ID" value="THF49764.1"/>
    <property type="molecule type" value="Genomic_DNA"/>
</dbReference>
<reference evidence="1 2" key="1">
    <citation type="submission" date="2019-04" db="EMBL/GenBank/DDBJ databases">
        <title>Rhizobium terrae sp. nov., isolated from a paddy soil.</title>
        <authorList>
            <person name="Lin S.-Y."/>
            <person name="Hameed A."/>
            <person name="Huang H.-I."/>
            <person name="Young C.-C."/>
        </authorList>
    </citation>
    <scope>NUCLEOTIDE SEQUENCE [LARGE SCALE GENOMIC DNA]</scope>
    <source>
        <strain evidence="1 2">CC-HIH110</strain>
    </source>
</reference>
<comment type="caution">
    <text evidence="1">The sequence shown here is derived from an EMBL/GenBank/DDBJ whole genome shotgun (WGS) entry which is preliminary data.</text>
</comment>
<dbReference type="InterPro" id="IPR021737">
    <property type="entry name" value="Phage_phiKZ_Orf197"/>
</dbReference>
<keyword evidence="2" id="KW-1185">Reference proteome</keyword>
<sequence length="117" mass="12642">MAEVFLAFCLMIFGHALGDYPLQNDFMARGKNWRTPVAGVPWYYLLGAHAVIHGGLAGIATGCVWIGLLETGAHFAIDSLKNKGFISIHTDQILHIGCKVIWASLLATGVVRSATVF</sequence>
<evidence type="ECO:0000313" key="1">
    <source>
        <dbReference type="EMBL" id="THF49764.1"/>
    </source>
</evidence>
<protein>
    <submittedName>
        <fullName evidence="1">DUF3307 domain-containing protein</fullName>
    </submittedName>
</protein>
<dbReference type="Proteomes" id="UP000310754">
    <property type="component" value="Unassembled WGS sequence"/>
</dbReference>